<proteinExistence type="predicted"/>
<organism evidence="2 3">
    <name type="scientific">Hyphobacterium marinum</name>
    <dbReference type="NCBI Taxonomy" id="3116574"/>
    <lineage>
        <taxon>Bacteria</taxon>
        <taxon>Pseudomonadati</taxon>
        <taxon>Pseudomonadota</taxon>
        <taxon>Alphaproteobacteria</taxon>
        <taxon>Maricaulales</taxon>
        <taxon>Maricaulaceae</taxon>
        <taxon>Hyphobacterium</taxon>
    </lineage>
</organism>
<dbReference type="InterPro" id="IPR025979">
    <property type="entry name" value="ChrR-like_cupin_dom"/>
</dbReference>
<reference evidence="2 3" key="1">
    <citation type="submission" date="2024-01" db="EMBL/GenBank/DDBJ databases">
        <title>Hyphobacterium bacterium isolated from marine sediment.</title>
        <authorList>
            <person name="Zhao S."/>
        </authorList>
    </citation>
    <scope>NUCLEOTIDE SEQUENCE [LARGE SCALE GENOMIC DNA]</scope>
    <source>
        <strain evidence="2 3">Y60-23</strain>
    </source>
</reference>
<name>A0ABU7M050_9PROT</name>
<dbReference type="Proteomes" id="UP001310692">
    <property type="component" value="Unassembled WGS sequence"/>
</dbReference>
<gene>
    <name evidence="2" type="ORF">V0U35_08090</name>
</gene>
<evidence type="ECO:0000259" key="1">
    <source>
        <dbReference type="Pfam" id="PF12973"/>
    </source>
</evidence>
<evidence type="ECO:0000313" key="3">
    <source>
        <dbReference type="Proteomes" id="UP001310692"/>
    </source>
</evidence>
<protein>
    <submittedName>
        <fullName evidence="2">Cupin domain-containing protein</fullName>
    </submittedName>
</protein>
<dbReference type="InterPro" id="IPR014710">
    <property type="entry name" value="RmlC-like_jellyroll"/>
</dbReference>
<dbReference type="SUPFAM" id="SSF51182">
    <property type="entry name" value="RmlC-like cupins"/>
    <property type="match status" value="1"/>
</dbReference>
<accession>A0ABU7M050</accession>
<keyword evidence="3" id="KW-1185">Reference proteome</keyword>
<comment type="caution">
    <text evidence="2">The sequence shown here is derived from an EMBL/GenBank/DDBJ whole genome shotgun (WGS) entry which is preliminary data.</text>
</comment>
<sequence length="206" mass="22517">MQGEPPAHWWIDAASGAAPRAVRGLFACLVELNPEARETAESLDLLGALMLEDAGGEPVGDLPMPRADLSGVVAEDRVQDRVFPSPLVRQGFSEHHIPWRSRLGGVRARRIDAWCEPGVDARLFALDAGSGIPAHDHRGEEFTLVLDGGFFDQAGIYHRGDMAYARDGYRHKPISLPGESCLCVTVSIGGYRFSNPFMALVERILR</sequence>
<dbReference type="Pfam" id="PF12973">
    <property type="entry name" value="Cupin_7"/>
    <property type="match status" value="1"/>
</dbReference>
<dbReference type="EMBL" id="JAZDRO010000003">
    <property type="protein sequence ID" value="MEE2566640.1"/>
    <property type="molecule type" value="Genomic_DNA"/>
</dbReference>
<evidence type="ECO:0000313" key="2">
    <source>
        <dbReference type="EMBL" id="MEE2566640.1"/>
    </source>
</evidence>
<dbReference type="RefSeq" id="WP_330196191.1">
    <property type="nucleotide sequence ID" value="NZ_JAZDRO010000003.1"/>
</dbReference>
<dbReference type="InterPro" id="IPR011051">
    <property type="entry name" value="RmlC_Cupin_sf"/>
</dbReference>
<dbReference type="Gene3D" id="2.60.120.10">
    <property type="entry name" value="Jelly Rolls"/>
    <property type="match status" value="1"/>
</dbReference>
<feature type="domain" description="ChrR-like cupin" evidence="1">
    <location>
        <begin position="95"/>
        <end position="185"/>
    </location>
</feature>